<sequence length="295" mass="33234">MVTIKQIEAAHWVDKLGSFHAAAERLNTTQSTISKRIQELEQALGFAVFERSHKVSQLTLRGRGLLEHFEAILSLHSKIEQYAKSDDGYSGSFHLGTTEMVALTWLPKLISAITARFPNINLKTSINMTHELQAKFRDYKLDLIICPKMADDDQSEHTALDLLPLESAWMCSEHFQLEQKGILSPRDIANLPLLTFNEGSLLHHTVTRTLAEHGYSARQTITCSSMIALAELVREGLGISYLPRDYFQSYGSLAIVHTSMVMRPLQYAATYRDDFIAAQIAQMAQHLCKFTRPIA</sequence>
<evidence type="ECO:0000256" key="1">
    <source>
        <dbReference type="ARBA" id="ARBA00009437"/>
    </source>
</evidence>
<dbReference type="InterPro" id="IPR000847">
    <property type="entry name" value="LysR_HTH_N"/>
</dbReference>
<dbReference type="RefSeq" id="WP_374831236.1">
    <property type="nucleotide sequence ID" value="NZ_JBHEEZ010000007.1"/>
</dbReference>
<proteinExistence type="inferred from homology"/>
<comment type="similarity">
    <text evidence="1">Belongs to the LysR transcriptional regulatory family.</text>
</comment>
<dbReference type="EMBL" id="JBHSEL010000124">
    <property type="protein sequence ID" value="MFC4626341.1"/>
    <property type="molecule type" value="Genomic_DNA"/>
</dbReference>
<dbReference type="Gene3D" id="3.40.190.10">
    <property type="entry name" value="Periplasmic binding protein-like II"/>
    <property type="match status" value="2"/>
</dbReference>
<dbReference type="CDD" id="cd05466">
    <property type="entry name" value="PBP2_LTTR_substrate"/>
    <property type="match status" value="1"/>
</dbReference>
<dbReference type="PRINTS" id="PR00039">
    <property type="entry name" value="HTHLYSR"/>
</dbReference>
<evidence type="ECO:0000313" key="6">
    <source>
        <dbReference type="EMBL" id="MFC4626341.1"/>
    </source>
</evidence>
<evidence type="ECO:0000259" key="5">
    <source>
        <dbReference type="PROSITE" id="PS50931"/>
    </source>
</evidence>
<keyword evidence="3" id="KW-0238">DNA-binding</keyword>
<evidence type="ECO:0000256" key="3">
    <source>
        <dbReference type="ARBA" id="ARBA00023125"/>
    </source>
</evidence>
<evidence type="ECO:0000256" key="2">
    <source>
        <dbReference type="ARBA" id="ARBA00023015"/>
    </source>
</evidence>
<protein>
    <submittedName>
        <fullName evidence="6">LysR family transcriptional regulator</fullName>
    </submittedName>
</protein>
<organism evidence="6 7">
    <name type="scientific">Daeguia caeni</name>
    <dbReference type="NCBI Taxonomy" id="439612"/>
    <lineage>
        <taxon>Bacteria</taxon>
        <taxon>Pseudomonadati</taxon>
        <taxon>Pseudomonadota</taxon>
        <taxon>Alphaproteobacteria</taxon>
        <taxon>Hyphomicrobiales</taxon>
        <taxon>Brucellaceae</taxon>
        <taxon>Daeguia</taxon>
    </lineage>
</organism>
<dbReference type="Proteomes" id="UP001596042">
    <property type="component" value="Unassembled WGS sequence"/>
</dbReference>
<evidence type="ECO:0000256" key="4">
    <source>
        <dbReference type="ARBA" id="ARBA00023163"/>
    </source>
</evidence>
<name>A0ABV9HB81_9HYPH</name>
<dbReference type="PANTHER" id="PTHR30126:SF77">
    <property type="entry name" value="TRANSCRIPTIONAL REGULATORY PROTEIN"/>
    <property type="match status" value="1"/>
</dbReference>
<dbReference type="Pfam" id="PF00126">
    <property type="entry name" value="HTH_1"/>
    <property type="match status" value="1"/>
</dbReference>
<dbReference type="PROSITE" id="PS50931">
    <property type="entry name" value="HTH_LYSR"/>
    <property type="match status" value="1"/>
</dbReference>
<comment type="caution">
    <text evidence="6">The sequence shown here is derived from an EMBL/GenBank/DDBJ whole genome shotgun (WGS) entry which is preliminary data.</text>
</comment>
<dbReference type="SUPFAM" id="SSF53850">
    <property type="entry name" value="Periplasmic binding protein-like II"/>
    <property type="match status" value="1"/>
</dbReference>
<keyword evidence="4" id="KW-0804">Transcription</keyword>
<dbReference type="Pfam" id="PF03466">
    <property type="entry name" value="LysR_substrate"/>
    <property type="match status" value="1"/>
</dbReference>
<dbReference type="SUPFAM" id="SSF46785">
    <property type="entry name" value="Winged helix' DNA-binding domain"/>
    <property type="match status" value="1"/>
</dbReference>
<gene>
    <name evidence="6" type="ORF">ACFO1V_14205</name>
</gene>
<dbReference type="Gene3D" id="1.10.10.10">
    <property type="entry name" value="Winged helix-like DNA-binding domain superfamily/Winged helix DNA-binding domain"/>
    <property type="match status" value="1"/>
</dbReference>
<dbReference type="InterPro" id="IPR005119">
    <property type="entry name" value="LysR_subst-bd"/>
</dbReference>
<dbReference type="PANTHER" id="PTHR30126">
    <property type="entry name" value="HTH-TYPE TRANSCRIPTIONAL REGULATOR"/>
    <property type="match status" value="1"/>
</dbReference>
<feature type="domain" description="HTH lysR-type" evidence="5">
    <location>
        <begin position="2"/>
        <end position="59"/>
    </location>
</feature>
<keyword evidence="2" id="KW-0805">Transcription regulation</keyword>
<accession>A0ABV9HB81</accession>
<keyword evidence="7" id="KW-1185">Reference proteome</keyword>
<reference evidence="7" key="1">
    <citation type="journal article" date="2019" name="Int. J. Syst. Evol. Microbiol.">
        <title>The Global Catalogue of Microorganisms (GCM) 10K type strain sequencing project: providing services to taxonomists for standard genome sequencing and annotation.</title>
        <authorList>
            <consortium name="The Broad Institute Genomics Platform"/>
            <consortium name="The Broad Institute Genome Sequencing Center for Infectious Disease"/>
            <person name="Wu L."/>
            <person name="Ma J."/>
        </authorList>
    </citation>
    <scope>NUCLEOTIDE SEQUENCE [LARGE SCALE GENOMIC DNA]</scope>
    <source>
        <strain evidence="7">CGMCC 1.15731</strain>
    </source>
</reference>
<dbReference type="InterPro" id="IPR036388">
    <property type="entry name" value="WH-like_DNA-bd_sf"/>
</dbReference>
<evidence type="ECO:0000313" key="7">
    <source>
        <dbReference type="Proteomes" id="UP001596042"/>
    </source>
</evidence>
<dbReference type="InterPro" id="IPR036390">
    <property type="entry name" value="WH_DNA-bd_sf"/>
</dbReference>